<accession>A0A2Z4AGH6</accession>
<proteinExistence type="predicted"/>
<evidence type="ECO:0000313" key="2">
    <source>
        <dbReference type="Proteomes" id="UP000247465"/>
    </source>
</evidence>
<reference evidence="1 2" key="1">
    <citation type="submission" date="2018-06" db="EMBL/GenBank/DDBJ databases">
        <title>Draft Genome Sequence of a Novel Marine Bacterium Related to the Verrucomicrobia.</title>
        <authorList>
            <person name="Vosseberg J."/>
            <person name="Martijn J."/>
            <person name="Ettema T.J.G."/>
        </authorList>
    </citation>
    <scope>NUCLEOTIDE SEQUENCE [LARGE SCALE GENOMIC DNA]</scope>
    <source>
        <strain evidence="1">TARA_B100001123</strain>
    </source>
</reference>
<sequence length="281" mass="32248">MINFARSSFTWKSHPQEPDLHYKWMGGFVGEKGDAYHVRFALEASCVVKEEKSGTVSEFFLGAPCRSEYTIAHRNLFQIPSGEWRMAFSHRNVLAIASRPSLESEPAEVGSLKERFDDFRIDIRKYDRVKELKNAAEVAKATLNNDILSVRSSYLERGFMVSVEYPVNVMNLNVDGAQFQVCTGPVLLPDLKTWNGLEVERVFVAHVAISDFGFAEFILRREIEAAPEERNWLDQPRGRDRFELINLDNLPEGYPPPRPKPLVYNETWDRVSENTILMAEE</sequence>
<gene>
    <name evidence="1" type="ORF">DF168_00405</name>
</gene>
<dbReference type="AlphaFoldDB" id="A0A2Z4AGH6"/>
<dbReference type="EMBL" id="CP029803">
    <property type="protein sequence ID" value="AWT59224.1"/>
    <property type="molecule type" value="Genomic_DNA"/>
</dbReference>
<organism evidence="1 2">
    <name type="scientific">Candidatus Moanibacter tarae</name>
    <dbReference type="NCBI Taxonomy" id="2200854"/>
    <lineage>
        <taxon>Bacteria</taxon>
        <taxon>Pseudomonadati</taxon>
        <taxon>Verrucomicrobiota</taxon>
        <taxon>Opitutia</taxon>
        <taxon>Puniceicoccales</taxon>
        <taxon>Puniceicoccales incertae sedis</taxon>
        <taxon>Candidatus Moanibacter</taxon>
    </lineage>
</organism>
<dbReference type="Proteomes" id="UP000247465">
    <property type="component" value="Chromosome"/>
</dbReference>
<protein>
    <submittedName>
        <fullName evidence="1">Uncharacterized protein</fullName>
    </submittedName>
</protein>
<name>A0A2Z4AGH6_9BACT</name>
<dbReference type="KEGG" id="mtar:DF168_00405"/>
<evidence type="ECO:0000313" key="1">
    <source>
        <dbReference type="EMBL" id="AWT59224.1"/>
    </source>
</evidence>